<dbReference type="EMBL" id="JAGQLH010000063">
    <property type="protein sequence ID" value="MCA9385981.1"/>
    <property type="molecule type" value="Genomic_DNA"/>
</dbReference>
<evidence type="ECO:0000313" key="1">
    <source>
        <dbReference type="EMBL" id="MCA9385981.1"/>
    </source>
</evidence>
<organism evidence="1 2">
    <name type="scientific">Candidatus Dojkabacteria bacterium</name>
    <dbReference type="NCBI Taxonomy" id="2099670"/>
    <lineage>
        <taxon>Bacteria</taxon>
        <taxon>Candidatus Dojkabacteria</taxon>
    </lineage>
</organism>
<name>A0A955L8Z8_9BACT</name>
<proteinExistence type="predicted"/>
<comment type="caution">
    <text evidence="1">The sequence shown here is derived from an EMBL/GenBank/DDBJ whole genome shotgun (WGS) entry which is preliminary data.</text>
</comment>
<gene>
    <name evidence="1" type="ORF">KC717_05025</name>
</gene>
<accession>A0A955L8Z8</accession>
<dbReference type="Proteomes" id="UP000754563">
    <property type="component" value="Unassembled WGS sequence"/>
</dbReference>
<dbReference type="AlphaFoldDB" id="A0A955L8Z8"/>
<feature type="non-terminal residue" evidence="1">
    <location>
        <position position="1"/>
    </location>
</feature>
<protein>
    <submittedName>
        <fullName evidence="1">Uncharacterized protein</fullName>
    </submittedName>
</protein>
<evidence type="ECO:0000313" key="2">
    <source>
        <dbReference type="Proteomes" id="UP000754563"/>
    </source>
</evidence>
<reference evidence="1" key="2">
    <citation type="journal article" date="2021" name="Microbiome">
        <title>Successional dynamics and alternative stable states in a saline activated sludge microbial community over 9 years.</title>
        <authorList>
            <person name="Wang Y."/>
            <person name="Ye J."/>
            <person name="Ju F."/>
            <person name="Liu L."/>
            <person name="Boyd J.A."/>
            <person name="Deng Y."/>
            <person name="Parks D.H."/>
            <person name="Jiang X."/>
            <person name="Yin X."/>
            <person name="Woodcroft B.J."/>
            <person name="Tyson G.W."/>
            <person name="Hugenholtz P."/>
            <person name="Polz M.F."/>
            <person name="Zhang T."/>
        </authorList>
    </citation>
    <scope>NUCLEOTIDE SEQUENCE</scope>
    <source>
        <strain evidence="1">HKST-UBA11</strain>
    </source>
</reference>
<sequence length="94" mass="10957">DTQDLTFIPDIEDSDVNDEVVLERYEFQGRVPFESADAPPGLSSVKTDERYEFVMPFDISPYMVAYLYHYSYSPTSEEYFVETNDILRNAGFNF</sequence>
<reference evidence="1" key="1">
    <citation type="submission" date="2020-04" db="EMBL/GenBank/DDBJ databases">
        <authorList>
            <person name="Zhang T."/>
        </authorList>
    </citation>
    <scope>NUCLEOTIDE SEQUENCE</scope>
    <source>
        <strain evidence="1">HKST-UBA11</strain>
    </source>
</reference>